<comment type="caution">
    <text evidence="2">The sequence shown here is derived from an EMBL/GenBank/DDBJ whole genome shotgun (WGS) entry which is preliminary data.</text>
</comment>
<gene>
    <name evidence="2" type="ORF">LLW17_16425</name>
</gene>
<evidence type="ECO:0000313" key="2">
    <source>
        <dbReference type="EMBL" id="MCC4214316.1"/>
    </source>
</evidence>
<keyword evidence="1" id="KW-0812">Transmembrane</keyword>
<reference evidence="2 3" key="1">
    <citation type="submission" date="2021-11" db="EMBL/GenBank/DDBJ databases">
        <title>Seasonal and diel survey of microbial diversity of the Tyrrhenian coast.</title>
        <authorList>
            <person name="Gattoni G."/>
            <person name="Corral P."/>
        </authorList>
    </citation>
    <scope>NUCLEOTIDE SEQUENCE [LARGE SCALE GENOMIC DNA]</scope>
    <source>
        <strain evidence="2 3">Mr9</strain>
    </source>
</reference>
<dbReference type="EMBL" id="JAJGMW010000027">
    <property type="protein sequence ID" value="MCC4214316.1"/>
    <property type="molecule type" value="Genomic_DNA"/>
</dbReference>
<sequence length="94" mass="11082">MPVDGTYGRFSAHNQRFKELRRKKLERREEKLLQNTLKKTGKANPSTKEPIDPNKLAELKVEIKKQAQKQLLKEFYLVFLSIVLVVLFCYLFLS</sequence>
<proteinExistence type="predicted"/>
<evidence type="ECO:0000313" key="3">
    <source>
        <dbReference type="Proteomes" id="UP001197770"/>
    </source>
</evidence>
<protein>
    <submittedName>
        <fullName evidence="2">Uncharacterized protein</fullName>
    </submittedName>
</protein>
<accession>A0ABS8GWY8</accession>
<dbReference type="Proteomes" id="UP001197770">
    <property type="component" value="Unassembled WGS sequence"/>
</dbReference>
<feature type="transmembrane region" description="Helical" evidence="1">
    <location>
        <begin position="75"/>
        <end position="93"/>
    </location>
</feature>
<keyword evidence="1" id="KW-0472">Membrane</keyword>
<name>A0ABS8GWY8_9FLAO</name>
<dbReference type="RefSeq" id="WP_228231378.1">
    <property type="nucleotide sequence ID" value="NZ_JAJGMW010000027.1"/>
</dbReference>
<keyword evidence="1" id="KW-1133">Transmembrane helix</keyword>
<evidence type="ECO:0000256" key="1">
    <source>
        <dbReference type="SAM" id="Phobius"/>
    </source>
</evidence>
<organism evidence="2 3">
    <name type="scientific">Leeuwenhoekiella parthenopeia</name>
    <dbReference type="NCBI Taxonomy" id="2890320"/>
    <lineage>
        <taxon>Bacteria</taxon>
        <taxon>Pseudomonadati</taxon>
        <taxon>Bacteroidota</taxon>
        <taxon>Flavobacteriia</taxon>
        <taxon>Flavobacteriales</taxon>
        <taxon>Flavobacteriaceae</taxon>
        <taxon>Leeuwenhoekiella</taxon>
    </lineage>
</organism>
<keyword evidence="3" id="KW-1185">Reference proteome</keyword>